<sequence length="533" mass="58656">MATIYRNGRFFTGSDKSFAKCIIVQDGLIQYVGDESHPTIEKMKKGNFNEVDMLGRTILPGFIDGHMHLMLLGSSLKQLSLEKCKSLEDIRATIKAYAVTKPSLPRILCRGWMHSMTNGEAFASMIDDLDDRPILIDSKDLHFTWCNSAALQELGVEDKEDPAGGKIHRDENGKTTGLLSETAAQVFAWPHFANVSSMDQKLEAIEEAITAYTAVGCTGMVEMAMDENVWEVLQVLQSRKDLPFRLAAYWLIQPSPNEEKMISQVDRAIELHRKYNLTTSPNCRIAGIKIICDGVVDACTAALQEPYCNGKDPESLWTPDMLRRIVKHADSSDLQCALHAIGDRAIKMAVDTLEAVYKPGKRHRIEHLEMASPTDAKRLGQLGITASIQPVHSDPAILGAWPKLIGNHRASRAFPYNEFHEGGAVLALGSDSPTAPHDPLVNLYTATTRRSARDLENKSVVNEAAILSLATAISAATKGAAYSCFADAYTGSLEVGKTADFVVLDMEWSPGNLLEARVVQTWFEGQKVYAVDC</sequence>
<protein>
    <recommendedName>
        <fullName evidence="1">Amidohydrolase 3 domain-containing protein</fullName>
    </recommendedName>
</protein>
<dbReference type="Gene3D" id="2.30.40.10">
    <property type="entry name" value="Urease, subunit C, domain 1"/>
    <property type="match status" value="1"/>
</dbReference>
<proteinExistence type="predicted"/>
<dbReference type="Pfam" id="PF07969">
    <property type="entry name" value="Amidohydro_3"/>
    <property type="match status" value="1"/>
</dbReference>
<comment type="caution">
    <text evidence="2">The sequence shown here is derived from an EMBL/GenBank/DDBJ whole genome shotgun (WGS) entry which is preliminary data.</text>
</comment>
<dbReference type="PANTHER" id="PTHR22642">
    <property type="entry name" value="IMIDAZOLONEPROPIONASE"/>
    <property type="match status" value="1"/>
</dbReference>
<dbReference type="PANTHER" id="PTHR22642:SF20">
    <property type="entry name" value="AMIDOHYDROLASE 3 DOMAIN-CONTAINING PROTEIN"/>
    <property type="match status" value="1"/>
</dbReference>
<dbReference type="SUPFAM" id="SSF51338">
    <property type="entry name" value="Composite domain of metallo-dependent hydrolases"/>
    <property type="match status" value="1"/>
</dbReference>
<dbReference type="CDD" id="cd01300">
    <property type="entry name" value="YtcJ_like"/>
    <property type="match status" value="1"/>
</dbReference>
<dbReference type="InterPro" id="IPR032466">
    <property type="entry name" value="Metal_Hydrolase"/>
</dbReference>
<reference evidence="2" key="1">
    <citation type="submission" date="2021-07" db="EMBL/GenBank/DDBJ databases">
        <authorList>
            <person name="Durling M."/>
        </authorList>
    </citation>
    <scope>NUCLEOTIDE SEQUENCE</scope>
</reference>
<dbReference type="EMBL" id="CAJVRM010000311">
    <property type="protein sequence ID" value="CAG8979429.1"/>
    <property type="molecule type" value="Genomic_DNA"/>
</dbReference>
<gene>
    <name evidence="2" type="ORF">HYALB_00013437</name>
</gene>
<evidence type="ECO:0000259" key="1">
    <source>
        <dbReference type="Pfam" id="PF07969"/>
    </source>
</evidence>
<dbReference type="SUPFAM" id="SSF51556">
    <property type="entry name" value="Metallo-dependent hydrolases"/>
    <property type="match status" value="1"/>
</dbReference>
<dbReference type="Gene3D" id="3.10.310.70">
    <property type="match status" value="1"/>
</dbReference>
<dbReference type="Gene3D" id="3.20.20.140">
    <property type="entry name" value="Metal-dependent hydrolases"/>
    <property type="match status" value="1"/>
</dbReference>
<accession>A0A9N9LQG4</accession>
<dbReference type="GO" id="GO:0016810">
    <property type="term" value="F:hydrolase activity, acting on carbon-nitrogen (but not peptide) bonds"/>
    <property type="evidence" value="ECO:0007669"/>
    <property type="project" value="InterPro"/>
</dbReference>
<dbReference type="OrthoDB" id="3501663at2759"/>
<dbReference type="AlphaFoldDB" id="A0A9N9LQG4"/>
<evidence type="ECO:0000313" key="3">
    <source>
        <dbReference type="Proteomes" id="UP000701801"/>
    </source>
</evidence>
<dbReference type="InterPro" id="IPR011059">
    <property type="entry name" value="Metal-dep_hydrolase_composite"/>
</dbReference>
<feature type="domain" description="Amidohydrolase 3" evidence="1">
    <location>
        <begin position="50"/>
        <end position="529"/>
    </location>
</feature>
<dbReference type="InterPro" id="IPR033932">
    <property type="entry name" value="YtcJ-like"/>
</dbReference>
<evidence type="ECO:0000313" key="2">
    <source>
        <dbReference type="EMBL" id="CAG8979429.1"/>
    </source>
</evidence>
<dbReference type="InterPro" id="IPR013108">
    <property type="entry name" value="Amidohydro_3"/>
</dbReference>
<dbReference type="Proteomes" id="UP000701801">
    <property type="component" value="Unassembled WGS sequence"/>
</dbReference>
<organism evidence="2 3">
    <name type="scientific">Hymenoscyphus albidus</name>
    <dbReference type="NCBI Taxonomy" id="595503"/>
    <lineage>
        <taxon>Eukaryota</taxon>
        <taxon>Fungi</taxon>
        <taxon>Dikarya</taxon>
        <taxon>Ascomycota</taxon>
        <taxon>Pezizomycotina</taxon>
        <taxon>Leotiomycetes</taxon>
        <taxon>Helotiales</taxon>
        <taxon>Helotiaceae</taxon>
        <taxon>Hymenoscyphus</taxon>
    </lineage>
</organism>
<keyword evidence="3" id="KW-1185">Reference proteome</keyword>
<name>A0A9N9LQG4_9HELO</name>